<sequence length="93" mass="9970">MTDAAPENVISLADRRRKPNYGPPSIVDLRTYAIKSEVPGAPVLVVLEYRGEQVGCLGTFPDTPEGHAIAKAVGVAAINTVDLMTKFYPSDRA</sequence>
<evidence type="ECO:0008006" key="4">
    <source>
        <dbReference type="Google" id="ProtNLM"/>
    </source>
</evidence>
<dbReference type="EMBL" id="MLBY01000003">
    <property type="protein sequence ID" value="MEE7456455.1"/>
    <property type="molecule type" value="Genomic_DNA"/>
</dbReference>
<reference evidence="2 3" key="1">
    <citation type="journal article" date="2012" name="Genet. Mol. Biol.">
        <title>Analysis of 16S rRNA and mxaF genes revealing insights into Methylobacterium niche-specific plant association.</title>
        <authorList>
            <person name="Dourado M.N."/>
            <person name="Andreote F.D."/>
            <person name="Dini-Andreote F."/>
            <person name="Conti R."/>
            <person name="Araujo J.M."/>
            <person name="Araujo W.L."/>
        </authorList>
    </citation>
    <scope>NUCLEOTIDE SEQUENCE [LARGE SCALE GENOMIC DNA]</scope>
    <source>
        <strain evidence="2 3">SR1.6/4</strain>
    </source>
</reference>
<organism evidence="2 3">
    <name type="scientific">Methylobacterium radiotolerans</name>
    <dbReference type="NCBI Taxonomy" id="31998"/>
    <lineage>
        <taxon>Bacteria</taxon>
        <taxon>Pseudomonadati</taxon>
        <taxon>Pseudomonadota</taxon>
        <taxon>Alphaproteobacteria</taxon>
        <taxon>Hyphomicrobiales</taxon>
        <taxon>Methylobacteriaceae</taxon>
        <taxon>Methylobacterium</taxon>
    </lineage>
</organism>
<evidence type="ECO:0000313" key="2">
    <source>
        <dbReference type="EMBL" id="MEE7456455.1"/>
    </source>
</evidence>
<proteinExistence type="predicted"/>
<feature type="region of interest" description="Disordered" evidence="1">
    <location>
        <begin position="1"/>
        <end position="20"/>
    </location>
</feature>
<protein>
    <recommendedName>
        <fullName evidence="4">AMMECR1 domain-containing protein</fullName>
    </recommendedName>
</protein>
<gene>
    <name evidence="2" type="ORF">MRSR164_06545</name>
</gene>
<evidence type="ECO:0000256" key="1">
    <source>
        <dbReference type="SAM" id="MobiDB-lite"/>
    </source>
</evidence>
<dbReference type="Proteomes" id="UP001349262">
    <property type="component" value="Unassembled WGS sequence"/>
</dbReference>
<accession>A0ABU7T7D5</accession>
<name>A0ABU7T7D5_9HYPH</name>
<evidence type="ECO:0000313" key="3">
    <source>
        <dbReference type="Proteomes" id="UP001349262"/>
    </source>
</evidence>
<keyword evidence="3" id="KW-1185">Reference proteome</keyword>
<comment type="caution">
    <text evidence="2">The sequence shown here is derived from an EMBL/GenBank/DDBJ whole genome shotgun (WGS) entry which is preliminary data.</text>
</comment>